<comment type="caution">
    <text evidence="6">The sequence shown here is derived from an EMBL/GenBank/DDBJ whole genome shotgun (WGS) entry which is preliminary data.</text>
</comment>
<evidence type="ECO:0000256" key="4">
    <source>
        <dbReference type="SAM" id="MobiDB-lite"/>
    </source>
</evidence>
<protein>
    <submittedName>
        <fullName evidence="6">DUF3502 domain-containing protein</fullName>
    </submittedName>
</protein>
<dbReference type="SUPFAM" id="SSF46689">
    <property type="entry name" value="Homeodomain-like"/>
    <property type="match status" value="2"/>
</dbReference>
<organism evidence="6 7">
    <name type="scientific">Cohnella rhizosphaerae</name>
    <dbReference type="NCBI Taxonomy" id="1457232"/>
    <lineage>
        <taxon>Bacteria</taxon>
        <taxon>Bacillati</taxon>
        <taxon>Bacillota</taxon>
        <taxon>Bacilli</taxon>
        <taxon>Bacillales</taxon>
        <taxon>Paenibacillaceae</taxon>
        <taxon>Cohnella</taxon>
    </lineage>
</organism>
<sequence>MADSGYNPGTSWVVGNQLLNYLKPGQPDDLYTSWEKFNNEAKRFPLMGFVFDETNVKNEITQMTAVVTEYQSIFTGAVKNPEKLLDERNAKLKSAGIEKVQAELQKQIDAWRAENKKVSRVPLRRERHEAAERPNPGTLCPSVEGKNIIRRKEETHVKPQNLIYTFVSYAAHYDTPWGHGVAVDGIDRTAALAHKHGIPVTWIVNGRSVPVLRERIAAWHAEFGDDVILQTPFFIEDAGADKEAFKRRLEEDWRIVREAFPWVRTKVAARGKIYNEVIEALEELDFSGMWGYCWEQVWWDGITHNGIPWGSWYVDPARYKAPHPGKGRIVACEWTVRDLNATFHSGCPVIYSTDPNDVLRAGLCDGGNVEYWKRLFDVYLENTAHNDQVFFLQQQEAHEMEFTERFAVFPAEHVEACAGMLDLFFAYVASCSVTLTTVPRAIGMYGGANAETAPSYMLARDAGGRPQTNEYTVTLGGTAAGPWPKTFLYYDKDCQLAFADGECAPRRLRSYVGRTGMHDDTFDARGPQVFVRGYEKTADRIVMTFEIGHAPPMPFGLAYWDDLSGCEVEFCSEGAAAKIILDELVFLRLRLTGGPTAVELRLRRGGELIRLSADGEPGDRPSLREPAEGDDAGRERLLIRHVKALIAQSLERDVSLRYLAGEVYLHPKYLSDVFKRETGVNLSDYVTDLRIARAKFLLRKTTLKIRDVASMCGLPNQKYFASMFKQRTGRTPTAYREG</sequence>
<feature type="domain" description="HTH araC/xylS-type" evidence="5">
    <location>
        <begin position="640"/>
        <end position="738"/>
    </location>
</feature>
<feature type="region of interest" description="Disordered" evidence="4">
    <location>
        <begin position="612"/>
        <end position="631"/>
    </location>
</feature>
<dbReference type="GO" id="GO:0003700">
    <property type="term" value="F:DNA-binding transcription factor activity"/>
    <property type="evidence" value="ECO:0007669"/>
    <property type="project" value="InterPro"/>
</dbReference>
<dbReference type="InterPro" id="IPR009057">
    <property type="entry name" value="Homeodomain-like_sf"/>
</dbReference>
<dbReference type="GO" id="GO:0043565">
    <property type="term" value="F:sequence-specific DNA binding"/>
    <property type="evidence" value="ECO:0007669"/>
    <property type="project" value="InterPro"/>
</dbReference>
<keyword evidence="3" id="KW-0804">Transcription</keyword>
<dbReference type="SUPFAM" id="SSF53850">
    <property type="entry name" value="Periplasmic binding protein-like II"/>
    <property type="match status" value="1"/>
</dbReference>
<evidence type="ECO:0000256" key="1">
    <source>
        <dbReference type="ARBA" id="ARBA00023015"/>
    </source>
</evidence>
<dbReference type="Pfam" id="PF12833">
    <property type="entry name" value="HTH_18"/>
    <property type="match status" value="1"/>
</dbReference>
<dbReference type="PANTHER" id="PTHR43280:SF10">
    <property type="entry name" value="REGULATORY PROTEIN POCR"/>
    <property type="match status" value="1"/>
</dbReference>
<evidence type="ECO:0000313" key="7">
    <source>
        <dbReference type="Proteomes" id="UP001153404"/>
    </source>
</evidence>
<keyword evidence="7" id="KW-1185">Reference proteome</keyword>
<dbReference type="InterPro" id="IPR018062">
    <property type="entry name" value="HTH_AraC-typ_CS"/>
</dbReference>
<dbReference type="EMBL" id="JAPDIA010000001">
    <property type="protein sequence ID" value="MDG0808293.1"/>
    <property type="molecule type" value="Genomic_DNA"/>
</dbReference>
<name>A0A9X4KPC4_9BACL</name>
<proteinExistence type="predicted"/>
<accession>A0A9X4KPC4</accession>
<evidence type="ECO:0000313" key="6">
    <source>
        <dbReference type="EMBL" id="MDG0808293.1"/>
    </source>
</evidence>
<evidence type="ECO:0000259" key="5">
    <source>
        <dbReference type="PROSITE" id="PS01124"/>
    </source>
</evidence>
<dbReference type="PANTHER" id="PTHR43280">
    <property type="entry name" value="ARAC-FAMILY TRANSCRIPTIONAL REGULATOR"/>
    <property type="match status" value="1"/>
</dbReference>
<reference evidence="6" key="1">
    <citation type="submission" date="2022-10" db="EMBL/GenBank/DDBJ databases">
        <title>Comparative genomic analysis of Cohnella hashimotonis sp. nov., isolated from the International Space Station.</title>
        <authorList>
            <person name="Simpson A."/>
            <person name="Venkateswaran K."/>
        </authorList>
    </citation>
    <scope>NUCLEOTIDE SEQUENCE</scope>
    <source>
        <strain evidence="6">DSM 28161</strain>
    </source>
</reference>
<dbReference type="InterPro" id="IPR018060">
    <property type="entry name" value="HTH_AraC"/>
</dbReference>
<dbReference type="Proteomes" id="UP001153404">
    <property type="component" value="Unassembled WGS sequence"/>
</dbReference>
<dbReference type="PROSITE" id="PS01124">
    <property type="entry name" value="HTH_ARAC_FAMILY_2"/>
    <property type="match status" value="1"/>
</dbReference>
<dbReference type="SMART" id="SM00342">
    <property type="entry name" value="HTH_ARAC"/>
    <property type="match status" value="1"/>
</dbReference>
<dbReference type="Pfam" id="PF12010">
    <property type="entry name" value="DUF3502"/>
    <property type="match status" value="1"/>
</dbReference>
<feature type="compositionally biased region" description="Basic and acidic residues" evidence="4">
    <location>
        <begin position="617"/>
        <end position="631"/>
    </location>
</feature>
<evidence type="ECO:0000256" key="2">
    <source>
        <dbReference type="ARBA" id="ARBA00023125"/>
    </source>
</evidence>
<dbReference type="AlphaFoldDB" id="A0A9X4KPC4"/>
<dbReference type="InterPro" id="IPR022627">
    <property type="entry name" value="DUF3502"/>
</dbReference>
<evidence type="ECO:0000256" key="3">
    <source>
        <dbReference type="ARBA" id="ARBA00023163"/>
    </source>
</evidence>
<keyword evidence="2" id="KW-0238">DNA-binding</keyword>
<gene>
    <name evidence="6" type="ORF">OMP40_01830</name>
</gene>
<dbReference type="PROSITE" id="PS00041">
    <property type="entry name" value="HTH_ARAC_FAMILY_1"/>
    <property type="match status" value="1"/>
</dbReference>
<keyword evidence="1" id="KW-0805">Transcription regulation</keyword>
<dbReference type="Gene3D" id="1.10.10.60">
    <property type="entry name" value="Homeodomain-like"/>
    <property type="match status" value="2"/>
</dbReference>